<name>A0A7I4DK15_PHYPA</name>
<feature type="transmembrane region" description="Helical" evidence="1">
    <location>
        <begin position="103"/>
        <end position="127"/>
    </location>
</feature>
<dbReference type="AlphaFoldDB" id="A0A7I4DK15"/>
<dbReference type="Gramene" id="Pp3c3_30210V3.5">
    <property type="protein sequence ID" value="Pp3c3_30210V3.5"/>
    <property type="gene ID" value="Pp3c3_30210"/>
</dbReference>
<reference evidence="2" key="3">
    <citation type="submission" date="2020-12" db="UniProtKB">
        <authorList>
            <consortium name="EnsemblPlants"/>
        </authorList>
    </citation>
    <scope>IDENTIFICATION</scope>
</reference>
<reference evidence="2 3" key="1">
    <citation type="journal article" date="2008" name="Science">
        <title>The Physcomitrella genome reveals evolutionary insights into the conquest of land by plants.</title>
        <authorList>
            <person name="Rensing S."/>
            <person name="Lang D."/>
            <person name="Zimmer A."/>
            <person name="Terry A."/>
            <person name="Salamov A."/>
            <person name="Shapiro H."/>
            <person name="Nishiyama T."/>
            <person name="Perroud P.-F."/>
            <person name="Lindquist E."/>
            <person name="Kamisugi Y."/>
            <person name="Tanahashi T."/>
            <person name="Sakakibara K."/>
            <person name="Fujita T."/>
            <person name="Oishi K."/>
            <person name="Shin-I T."/>
            <person name="Kuroki Y."/>
            <person name="Toyoda A."/>
            <person name="Suzuki Y."/>
            <person name="Hashimoto A."/>
            <person name="Yamaguchi K."/>
            <person name="Sugano A."/>
            <person name="Kohara Y."/>
            <person name="Fujiyama A."/>
            <person name="Anterola A."/>
            <person name="Aoki S."/>
            <person name="Ashton N."/>
            <person name="Barbazuk W.B."/>
            <person name="Barker E."/>
            <person name="Bennetzen J."/>
            <person name="Bezanilla M."/>
            <person name="Blankenship R."/>
            <person name="Cho S.H."/>
            <person name="Dutcher S."/>
            <person name="Estelle M."/>
            <person name="Fawcett J.A."/>
            <person name="Gundlach H."/>
            <person name="Hanada K."/>
            <person name="Heyl A."/>
            <person name="Hicks K.A."/>
            <person name="Hugh J."/>
            <person name="Lohr M."/>
            <person name="Mayer K."/>
            <person name="Melkozernov A."/>
            <person name="Murata T."/>
            <person name="Nelson D."/>
            <person name="Pils B."/>
            <person name="Prigge M."/>
            <person name="Reiss B."/>
            <person name="Renner T."/>
            <person name="Rombauts S."/>
            <person name="Rushton P."/>
            <person name="Sanderfoot A."/>
            <person name="Schween G."/>
            <person name="Shiu S.-H."/>
            <person name="Stueber K."/>
            <person name="Theodoulou F.L."/>
            <person name="Tu H."/>
            <person name="Van de Peer Y."/>
            <person name="Verrier P.J."/>
            <person name="Waters E."/>
            <person name="Wood A."/>
            <person name="Yang L."/>
            <person name="Cove D."/>
            <person name="Cuming A."/>
            <person name="Hasebe M."/>
            <person name="Lucas S."/>
            <person name="Mishler D.B."/>
            <person name="Reski R."/>
            <person name="Grigoriev I."/>
            <person name="Quatrano R.S."/>
            <person name="Boore J.L."/>
        </authorList>
    </citation>
    <scope>NUCLEOTIDE SEQUENCE [LARGE SCALE GENOMIC DNA]</scope>
    <source>
        <strain evidence="2 3">cv. Gransden 2004</strain>
    </source>
</reference>
<feature type="transmembrane region" description="Helical" evidence="1">
    <location>
        <begin position="302"/>
        <end position="319"/>
    </location>
</feature>
<organism evidence="2 3">
    <name type="scientific">Physcomitrium patens</name>
    <name type="common">Spreading-leaved earth moss</name>
    <name type="synonym">Physcomitrella patens</name>
    <dbReference type="NCBI Taxonomy" id="3218"/>
    <lineage>
        <taxon>Eukaryota</taxon>
        <taxon>Viridiplantae</taxon>
        <taxon>Streptophyta</taxon>
        <taxon>Embryophyta</taxon>
        <taxon>Bryophyta</taxon>
        <taxon>Bryophytina</taxon>
        <taxon>Bryopsida</taxon>
        <taxon>Funariidae</taxon>
        <taxon>Funariales</taxon>
        <taxon>Funariaceae</taxon>
        <taxon>Physcomitrium</taxon>
    </lineage>
</organism>
<evidence type="ECO:0000313" key="3">
    <source>
        <dbReference type="Proteomes" id="UP000006727"/>
    </source>
</evidence>
<dbReference type="FunCoup" id="A0A7I4DK15">
    <property type="interactions" value="2949"/>
</dbReference>
<dbReference type="EnsemblPlants" id="Pp3c3_30210V3.5">
    <property type="protein sequence ID" value="Pp3c3_30210V3.5"/>
    <property type="gene ID" value="Pp3c3_30210"/>
</dbReference>
<feature type="transmembrane region" description="Helical" evidence="1">
    <location>
        <begin position="331"/>
        <end position="351"/>
    </location>
</feature>
<dbReference type="InParanoid" id="A0A7I4DK15"/>
<evidence type="ECO:0000256" key="1">
    <source>
        <dbReference type="SAM" id="Phobius"/>
    </source>
</evidence>
<accession>A0A7I4DK15</accession>
<proteinExistence type="predicted"/>
<dbReference type="InterPro" id="IPR038770">
    <property type="entry name" value="Na+/solute_symporter_sf"/>
</dbReference>
<gene>
    <name evidence="2" type="primary">LOC112280035</name>
</gene>
<evidence type="ECO:0000313" key="2">
    <source>
        <dbReference type="EnsemblPlants" id="Pp3c3_30210V3.5"/>
    </source>
</evidence>
<dbReference type="Proteomes" id="UP000006727">
    <property type="component" value="Chromosome 3"/>
</dbReference>
<keyword evidence="1" id="KW-0812">Transmembrane</keyword>
<dbReference type="PANTHER" id="PTHR18640:SF10">
    <property type="entry name" value="SODIUM_METABOLITE COTRANSPORTER BASS4, CHLOROPLASTIC-RELATED"/>
    <property type="match status" value="1"/>
</dbReference>
<keyword evidence="3" id="KW-1185">Reference proteome</keyword>
<dbReference type="InterPro" id="IPR016833">
    <property type="entry name" value="Put_Na-Bile_cotransptr"/>
</dbReference>
<sequence>MMQGVSRSYLPMASAQLHQPSLLTSPCLYASRRRPVLQSSFTNAVSLRAFGKKFQPSFPLTYTAENVGLNHQQLQGKLKATPNDGQSPNDDTKLHQLHDISTWILDFAASNLLPLALITGVVVGLVYPRSGQIAHQWGLSKWSTSGIFLISGLTLKTGDMLKVASAWPAALFGVVSILFITPLAALPILRLQLNPKELATGCRSKHCIGFSSYHNNKPRWHINYAIFAIFFGWSECWNHSSCRPSSKILGGDVTLTPFTREDLSLAYSTWTECPDWGMFCNFLQMIREFSGYANLLDEKKRYMSMISSLLLGLVPWMQTSCSREMLLLVDPIQLLASIFCGIALHAVYVIFNTTVMWFFPAYWGNKGGDQTSAARAVILVASQKTLPVLVAVVAKLNGALGESGLLVLPCIATHLSQILFDSVLVGYWLDSDKSANKKTA</sequence>
<protein>
    <submittedName>
        <fullName evidence="2">Uncharacterized protein</fullName>
    </submittedName>
</protein>
<dbReference type="Pfam" id="PF13593">
    <property type="entry name" value="SBF_like"/>
    <property type="match status" value="2"/>
</dbReference>
<feature type="transmembrane region" description="Helical" evidence="1">
    <location>
        <begin position="167"/>
        <end position="189"/>
    </location>
</feature>
<keyword evidence="1" id="KW-0472">Membrane</keyword>
<reference evidence="2 3" key="2">
    <citation type="journal article" date="2018" name="Plant J.">
        <title>The Physcomitrella patens chromosome-scale assembly reveals moss genome structure and evolution.</title>
        <authorList>
            <person name="Lang D."/>
            <person name="Ullrich K.K."/>
            <person name="Murat F."/>
            <person name="Fuchs J."/>
            <person name="Jenkins J."/>
            <person name="Haas F.B."/>
            <person name="Piednoel M."/>
            <person name="Gundlach H."/>
            <person name="Van Bel M."/>
            <person name="Meyberg R."/>
            <person name="Vives C."/>
            <person name="Morata J."/>
            <person name="Symeonidi A."/>
            <person name="Hiss M."/>
            <person name="Muchero W."/>
            <person name="Kamisugi Y."/>
            <person name="Saleh O."/>
            <person name="Blanc G."/>
            <person name="Decker E.L."/>
            <person name="van Gessel N."/>
            <person name="Grimwood J."/>
            <person name="Hayes R.D."/>
            <person name="Graham S.W."/>
            <person name="Gunter L.E."/>
            <person name="McDaniel S.F."/>
            <person name="Hoernstein S.N.W."/>
            <person name="Larsson A."/>
            <person name="Li F.W."/>
            <person name="Perroud P.F."/>
            <person name="Phillips J."/>
            <person name="Ranjan P."/>
            <person name="Rokshar D.S."/>
            <person name="Rothfels C.J."/>
            <person name="Schneider L."/>
            <person name="Shu S."/>
            <person name="Stevenson D.W."/>
            <person name="Thummler F."/>
            <person name="Tillich M."/>
            <person name="Villarreal Aguilar J.C."/>
            <person name="Widiez T."/>
            <person name="Wong G.K."/>
            <person name="Wymore A."/>
            <person name="Zhang Y."/>
            <person name="Zimmer A.D."/>
            <person name="Quatrano R.S."/>
            <person name="Mayer K.F.X."/>
            <person name="Goodstein D."/>
            <person name="Casacuberta J.M."/>
            <person name="Vandepoele K."/>
            <person name="Reski R."/>
            <person name="Cuming A.C."/>
            <person name="Tuskan G.A."/>
            <person name="Maumus F."/>
            <person name="Salse J."/>
            <person name="Schmutz J."/>
            <person name="Rensing S.A."/>
        </authorList>
    </citation>
    <scope>NUCLEOTIDE SEQUENCE [LARGE SCALE GENOMIC DNA]</scope>
    <source>
        <strain evidence="2 3">cv. Gransden 2004</strain>
    </source>
</reference>
<dbReference type="PANTHER" id="PTHR18640">
    <property type="entry name" value="SOLUTE CARRIER FAMILY 10 MEMBER 7"/>
    <property type="match status" value="1"/>
</dbReference>
<keyword evidence="1" id="KW-1133">Transmembrane helix</keyword>
<dbReference type="Gene3D" id="1.20.1530.20">
    <property type="match status" value="2"/>
</dbReference>
<dbReference type="EMBL" id="ABEU02000003">
    <property type="status" value="NOT_ANNOTATED_CDS"/>
    <property type="molecule type" value="Genomic_DNA"/>
</dbReference>